<dbReference type="RefSeq" id="XP_004916709.1">
    <property type="nucleotide sequence ID" value="XM_004916652.4"/>
</dbReference>
<gene>
    <name evidence="3 4" type="primary">LOC101734284</name>
</gene>
<feature type="signal peptide" evidence="1">
    <location>
        <begin position="1"/>
        <end position="21"/>
    </location>
</feature>
<evidence type="ECO:0000256" key="1">
    <source>
        <dbReference type="SAM" id="SignalP"/>
    </source>
</evidence>
<dbReference type="GeneID" id="101734284"/>
<evidence type="ECO:0000313" key="3">
    <source>
        <dbReference type="RefSeq" id="XP_004916709.1"/>
    </source>
</evidence>
<sequence length="168" mass="17986">MGHLRLVLNVLIVQVLRGVAAISPPGFSAACPGNISVDKGYNVSVFNNVPLIGIFLMTQETPQSRMALEVMNGNVTKSAGNFAIVGDELILLNAQMGDAGLYDIELKNEWKCRVHVQVNDPAIHRAPDIDTSVVQSESSSASLNGATSSHVAVLICGWIVIYLITKGW</sequence>
<dbReference type="AGR" id="Xenbase:XB-GENE-29087651"/>
<dbReference type="KEGG" id="xtr:101734284"/>
<keyword evidence="1" id="KW-0732">Signal</keyword>
<dbReference type="Proteomes" id="UP000008143">
    <property type="component" value="Chromosome 8"/>
</dbReference>
<evidence type="ECO:0000313" key="2">
    <source>
        <dbReference type="Proteomes" id="UP000008143"/>
    </source>
</evidence>
<protein>
    <submittedName>
        <fullName evidence="3">Uncharacterized protein LOC101734284 isoform X1</fullName>
    </submittedName>
</protein>
<accession>A0A8J0R627</accession>
<dbReference type="PROSITE" id="PS51257">
    <property type="entry name" value="PROKAR_LIPOPROTEIN"/>
    <property type="match status" value="1"/>
</dbReference>
<dbReference type="Xenbase" id="XB-GENE-29087651">
    <property type="gene designation" value="LOC101734284"/>
</dbReference>
<proteinExistence type="predicted"/>
<evidence type="ECO:0000313" key="4">
    <source>
        <dbReference type="Xenbase" id="XB-GENE-29087651"/>
    </source>
</evidence>
<keyword evidence="2" id="KW-1185">Reference proteome</keyword>
<dbReference type="AlphaFoldDB" id="A0A8J0R627"/>
<feature type="chain" id="PRO_5035144120" evidence="1">
    <location>
        <begin position="22"/>
        <end position="168"/>
    </location>
</feature>
<organism evidence="2 3">
    <name type="scientific">Xenopus tropicalis</name>
    <name type="common">Western clawed frog</name>
    <name type="synonym">Silurana tropicalis</name>
    <dbReference type="NCBI Taxonomy" id="8364"/>
    <lineage>
        <taxon>Eukaryota</taxon>
        <taxon>Metazoa</taxon>
        <taxon>Chordata</taxon>
        <taxon>Craniata</taxon>
        <taxon>Vertebrata</taxon>
        <taxon>Euteleostomi</taxon>
        <taxon>Amphibia</taxon>
        <taxon>Batrachia</taxon>
        <taxon>Anura</taxon>
        <taxon>Pipoidea</taxon>
        <taxon>Pipidae</taxon>
        <taxon>Xenopodinae</taxon>
        <taxon>Xenopus</taxon>
        <taxon>Silurana</taxon>
    </lineage>
</organism>
<dbReference type="OMA" id="RIAVLIW"/>
<reference evidence="3" key="1">
    <citation type="submission" date="2025-08" db="UniProtKB">
        <authorList>
            <consortium name="RefSeq"/>
        </authorList>
    </citation>
    <scope>IDENTIFICATION</scope>
    <source>
        <strain evidence="3">Nigerian</strain>
        <tissue evidence="3">Liver and blood</tissue>
    </source>
</reference>
<name>A0A8J0R627_XENTR</name>